<gene>
    <name evidence="2" type="ORF">CSOJ01_04048</name>
</gene>
<evidence type="ECO:0000256" key="1">
    <source>
        <dbReference type="SAM" id="MobiDB-lite"/>
    </source>
</evidence>
<feature type="compositionally biased region" description="Polar residues" evidence="1">
    <location>
        <begin position="151"/>
        <end position="163"/>
    </location>
</feature>
<dbReference type="Proteomes" id="UP000652219">
    <property type="component" value="Unassembled WGS sequence"/>
</dbReference>
<keyword evidence="3" id="KW-1185">Reference proteome</keyword>
<comment type="caution">
    <text evidence="2">The sequence shown here is derived from an EMBL/GenBank/DDBJ whole genome shotgun (WGS) entry which is preliminary data.</text>
</comment>
<evidence type="ECO:0000313" key="2">
    <source>
        <dbReference type="EMBL" id="KAF6814497.1"/>
    </source>
</evidence>
<sequence length="273" mass="30029">MEAQVAQNLGLVSLCGHCQLPASDAQAPGPRPPRDEGRGTPAAPKRFLGEMARSERTSPTTLPKKGLASTTVDRHPKSRTPEHTRARGLVLRPPCPSILDLRRIDAGERSRLSRGRVGRVGVSAGNSWWAATTLDEGGSPLASNRAEEQQSSRAANQTRPNQATDEKTELRSEEGPEPEPEPEPEGDQSVRRASFVHHVHTRTLTTFEVQEKQRQILSCYTSPSRNLHVTPWFPRNFESLTVLYFSPAFIALDFSPVLHYLASWPSATATSVD</sequence>
<feature type="compositionally biased region" description="Basic and acidic residues" evidence="1">
    <location>
        <begin position="164"/>
        <end position="174"/>
    </location>
</feature>
<feature type="region of interest" description="Disordered" evidence="1">
    <location>
        <begin position="135"/>
        <end position="190"/>
    </location>
</feature>
<name>A0A8H6JJX2_9PEZI</name>
<dbReference type="AlphaFoldDB" id="A0A8H6JJX2"/>
<protein>
    <submittedName>
        <fullName evidence="2">Uncharacterized protein</fullName>
    </submittedName>
</protein>
<proteinExistence type="predicted"/>
<reference evidence="2 3" key="1">
    <citation type="journal article" date="2020" name="Phytopathology">
        <title>Genome Sequence Resources of Colletotrichum truncatum, C. plurivorum, C. musicola, and C. sojae: Four Species Pathogenic to Soybean (Glycine max).</title>
        <authorList>
            <person name="Rogerio F."/>
            <person name="Boufleur T.R."/>
            <person name="Ciampi-Guillardi M."/>
            <person name="Sukno S.A."/>
            <person name="Thon M.R."/>
            <person name="Massola Junior N.S."/>
            <person name="Baroncelli R."/>
        </authorList>
    </citation>
    <scope>NUCLEOTIDE SEQUENCE [LARGE SCALE GENOMIC DNA]</scope>
    <source>
        <strain evidence="2 3">LFN0009</strain>
    </source>
</reference>
<accession>A0A8H6JJX2</accession>
<feature type="region of interest" description="Disordered" evidence="1">
    <location>
        <begin position="23"/>
        <end position="88"/>
    </location>
</feature>
<evidence type="ECO:0000313" key="3">
    <source>
        <dbReference type="Proteomes" id="UP000652219"/>
    </source>
</evidence>
<feature type="compositionally biased region" description="Acidic residues" evidence="1">
    <location>
        <begin position="175"/>
        <end position="186"/>
    </location>
</feature>
<organism evidence="2 3">
    <name type="scientific">Colletotrichum sojae</name>
    <dbReference type="NCBI Taxonomy" id="2175907"/>
    <lineage>
        <taxon>Eukaryota</taxon>
        <taxon>Fungi</taxon>
        <taxon>Dikarya</taxon>
        <taxon>Ascomycota</taxon>
        <taxon>Pezizomycotina</taxon>
        <taxon>Sordariomycetes</taxon>
        <taxon>Hypocreomycetidae</taxon>
        <taxon>Glomerellales</taxon>
        <taxon>Glomerellaceae</taxon>
        <taxon>Colletotrichum</taxon>
        <taxon>Colletotrichum orchidearum species complex</taxon>
    </lineage>
</organism>
<feature type="compositionally biased region" description="Basic and acidic residues" evidence="1">
    <location>
        <begin position="72"/>
        <end position="85"/>
    </location>
</feature>
<dbReference type="EMBL" id="WIGN01000043">
    <property type="protein sequence ID" value="KAF6814497.1"/>
    <property type="molecule type" value="Genomic_DNA"/>
</dbReference>